<reference evidence="1" key="1">
    <citation type="submission" date="2022-06" db="EMBL/GenBank/DDBJ databases">
        <title>Physiological and biochemical characterization and genomic elucidation of a strain of the genus Ensifer adhaerens M8 that combines arsenic oxidation and chromium reduction.</title>
        <authorList>
            <person name="Li X."/>
            <person name="Yu c."/>
        </authorList>
    </citation>
    <scope>NUCLEOTIDE SEQUENCE</scope>
    <source>
        <strain evidence="1">M8</strain>
        <plasmid evidence="1">pB</plasmid>
    </source>
</reference>
<dbReference type="EMBL" id="CP121310">
    <property type="protein sequence ID" value="WFP95439.1"/>
    <property type="molecule type" value="Genomic_DNA"/>
</dbReference>
<geneLocation type="plasmid" evidence="1 3">
    <name>pB</name>
</geneLocation>
<evidence type="ECO:0000313" key="4">
    <source>
        <dbReference type="Proteomes" id="UP001214094"/>
    </source>
</evidence>
<dbReference type="OrthoDB" id="8420535at2"/>
<sequence>MTLNEADPRRKYAVRYPDGLTSQEAIALLEQACADVAPNLTLSEMSDGATVEGEPWHVLSVCLALPLFELTEIL</sequence>
<protein>
    <submittedName>
        <fullName evidence="1">Uncharacterized protein</fullName>
    </submittedName>
</protein>
<organism evidence="1 3">
    <name type="scientific">Ensifer adhaerens</name>
    <name type="common">Sinorhizobium morelense</name>
    <dbReference type="NCBI Taxonomy" id="106592"/>
    <lineage>
        <taxon>Bacteria</taxon>
        <taxon>Pseudomonadati</taxon>
        <taxon>Pseudomonadota</taxon>
        <taxon>Alphaproteobacteria</taxon>
        <taxon>Hyphomicrobiales</taxon>
        <taxon>Rhizobiaceae</taxon>
        <taxon>Sinorhizobium/Ensifer group</taxon>
        <taxon>Ensifer</taxon>
    </lineage>
</organism>
<dbReference type="AlphaFoldDB" id="A0A9Q8YDU1"/>
<dbReference type="GeneID" id="29523056"/>
<name>A0A9Q8YDU1_ENSAD</name>
<dbReference type="RefSeq" id="WP_034801898.1">
    <property type="nucleotide sequence ID" value="NZ_CAXURO020000003.1"/>
</dbReference>
<dbReference type="Proteomes" id="UP001055460">
    <property type="component" value="Plasmid pB"/>
</dbReference>
<dbReference type="KEGG" id="eah:FA04_30445"/>
<geneLocation type="plasmid" evidence="2 4">
    <name>unnamedB</name>
</geneLocation>
<dbReference type="EMBL" id="CP098809">
    <property type="protein sequence ID" value="USJ27088.1"/>
    <property type="molecule type" value="Genomic_DNA"/>
</dbReference>
<dbReference type="Proteomes" id="UP001214094">
    <property type="component" value="Plasmid unnamedB"/>
</dbReference>
<gene>
    <name evidence="1" type="ORF">NE863_31855</name>
    <name evidence="2" type="ORF">P4B07_30905</name>
</gene>
<accession>A0A9Q8YDU1</accession>
<proteinExistence type="predicted"/>
<evidence type="ECO:0000313" key="3">
    <source>
        <dbReference type="Proteomes" id="UP001055460"/>
    </source>
</evidence>
<evidence type="ECO:0000313" key="1">
    <source>
        <dbReference type="EMBL" id="USJ27088.1"/>
    </source>
</evidence>
<evidence type="ECO:0000313" key="2">
    <source>
        <dbReference type="EMBL" id="WFP95439.1"/>
    </source>
</evidence>
<keyword evidence="4" id="KW-1185">Reference proteome</keyword>
<reference evidence="2 4" key="2">
    <citation type="submission" date="2023-03" db="EMBL/GenBank/DDBJ databases">
        <title>Comparative genome and transcriptome analysis combination mining strategies for increasing vitamin B12 production of Ensifer adhaerens strain.</title>
        <authorList>
            <person name="Yongheng L."/>
        </authorList>
    </citation>
    <scope>NUCLEOTIDE SEQUENCE [LARGE SCALE GENOMIC DNA]</scope>
    <source>
        <strain evidence="2 4">Casida A-T305</strain>
        <plasmid evidence="2 4">unnamedB</plasmid>
    </source>
</reference>
<keyword evidence="1" id="KW-0614">Plasmid</keyword>